<name>A0A6J4LWJ7_9BACT</name>
<feature type="compositionally biased region" description="Basic and acidic residues" evidence="1">
    <location>
        <begin position="56"/>
        <end position="73"/>
    </location>
</feature>
<accession>A0A6J4LWJ7</accession>
<sequence>GHPPPARRGHRGRDHGRPPRPAHLLRRAVGTPHPRREAADPLQGGRAALRVLRGAVHRDRAREGAGARGEHLLRGLARAGGHRPAPHVGRRFGRRRGGAAARDDPPVARARRGGPM</sequence>
<dbReference type="AlphaFoldDB" id="A0A6J4LWJ7"/>
<proteinExistence type="predicted"/>
<evidence type="ECO:0000256" key="1">
    <source>
        <dbReference type="SAM" id="MobiDB-lite"/>
    </source>
</evidence>
<feature type="non-terminal residue" evidence="2">
    <location>
        <position position="116"/>
    </location>
</feature>
<protein>
    <submittedName>
        <fullName evidence="2">Transcriptional repressor, CopY family</fullName>
    </submittedName>
</protein>
<organism evidence="2">
    <name type="scientific">uncultured Gemmatimonadaceae bacterium</name>
    <dbReference type="NCBI Taxonomy" id="246130"/>
    <lineage>
        <taxon>Bacteria</taxon>
        <taxon>Pseudomonadati</taxon>
        <taxon>Gemmatimonadota</taxon>
        <taxon>Gemmatimonadia</taxon>
        <taxon>Gemmatimonadales</taxon>
        <taxon>Gemmatimonadaceae</taxon>
        <taxon>environmental samples</taxon>
    </lineage>
</organism>
<feature type="compositionally biased region" description="Basic residues" evidence="1">
    <location>
        <begin position="1"/>
        <end position="26"/>
    </location>
</feature>
<dbReference type="EMBL" id="CADCTX010000722">
    <property type="protein sequence ID" value="CAA9343911.1"/>
    <property type="molecule type" value="Genomic_DNA"/>
</dbReference>
<feature type="region of interest" description="Disordered" evidence="1">
    <location>
        <begin position="1"/>
        <end position="116"/>
    </location>
</feature>
<feature type="compositionally biased region" description="Basic residues" evidence="1">
    <location>
        <begin position="80"/>
        <end position="97"/>
    </location>
</feature>
<gene>
    <name evidence="2" type="ORF">AVDCRST_MAG40-2534</name>
</gene>
<evidence type="ECO:0000313" key="2">
    <source>
        <dbReference type="EMBL" id="CAA9343911.1"/>
    </source>
</evidence>
<feature type="non-terminal residue" evidence="2">
    <location>
        <position position="1"/>
    </location>
</feature>
<reference evidence="2" key="1">
    <citation type="submission" date="2020-02" db="EMBL/GenBank/DDBJ databases">
        <authorList>
            <person name="Meier V. D."/>
        </authorList>
    </citation>
    <scope>NUCLEOTIDE SEQUENCE</scope>
    <source>
        <strain evidence="2">AVDCRST_MAG40</strain>
    </source>
</reference>